<dbReference type="SUPFAM" id="SSF48179">
    <property type="entry name" value="6-phosphogluconate dehydrogenase C-terminal domain-like"/>
    <property type="match status" value="1"/>
</dbReference>
<evidence type="ECO:0000256" key="5">
    <source>
        <dbReference type="ARBA" id="ARBA00019465"/>
    </source>
</evidence>
<dbReference type="Gene3D" id="3.40.50.720">
    <property type="entry name" value="NAD(P)-binding Rossmann-like Domain"/>
    <property type="match status" value="1"/>
</dbReference>
<dbReference type="RefSeq" id="WP_066196916.1">
    <property type="nucleotide sequence ID" value="NZ_JAMAUX010000003.1"/>
</dbReference>
<evidence type="ECO:0000256" key="3">
    <source>
        <dbReference type="ARBA" id="ARBA00007870"/>
    </source>
</evidence>
<dbReference type="AlphaFoldDB" id="A0A2N0ZBD6"/>
<reference evidence="14 15" key="1">
    <citation type="journal article" date="2010" name="Int. J. Syst. Evol. Microbiol.">
        <title>Bacillus horneckiae sp. nov., isolated from a spacecraft-assembly clean room.</title>
        <authorList>
            <person name="Vaishampayan P."/>
            <person name="Probst A."/>
            <person name="Krishnamurthi S."/>
            <person name="Ghosh S."/>
            <person name="Osman S."/>
            <person name="McDowall A."/>
            <person name="Ruckmani A."/>
            <person name="Mayilraj S."/>
            <person name="Venkateswaran K."/>
        </authorList>
    </citation>
    <scope>NUCLEOTIDE SEQUENCE [LARGE SCALE GENOMIC DNA]</scope>
    <source>
        <strain evidence="15">1PO1SC</strain>
    </source>
</reference>
<evidence type="ECO:0000256" key="7">
    <source>
        <dbReference type="ARBA" id="ARBA00022857"/>
    </source>
</evidence>
<comment type="similarity">
    <text evidence="3 11">Belongs to the ketopantoate reductase family.</text>
</comment>
<sequence>MKIGIIGGGSIGLLFAHYLNNNNDVSVYVRTQDQAEMLASEGLVLQKDGVSSCNPINAYTIDQWSGSEELTIIAVKQYHLSTLKHLFKKNIKTSFLFLQNGMGHLKLLDDINEITILLGVVEHGALKVNGNKVIHTGAGITKIADFKGKQQSLIQRIIASSTEDFPFDYVSDYYSMLSQKLLANAVINPITAVLKVTNGELIHNNFYFQVVKQMVKELTLVLQLENDGSALAYVESICEKTSENRSSMLKDIEEGRPTEVDAILGYVLTVANENRLEIPITEGFYQLIKGLELKGAK</sequence>
<evidence type="ECO:0000256" key="6">
    <source>
        <dbReference type="ARBA" id="ARBA00022655"/>
    </source>
</evidence>
<dbReference type="InterPro" id="IPR013328">
    <property type="entry name" value="6PGD_dom2"/>
</dbReference>
<keyword evidence="15" id="KW-1185">Reference proteome</keyword>
<dbReference type="PANTHER" id="PTHR43765">
    <property type="entry name" value="2-DEHYDROPANTOATE 2-REDUCTASE-RELATED"/>
    <property type="match status" value="1"/>
</dbReference>
<comment type="function">
    <text evidence="1 11">Catalyzes the NADPH-dependent reduction of ketopantoate into pantoic acid.</text>
</comment>
<dbReference type="Pfam" id="PF08546">
    <property type="entry name" value="ApbA_C"/>
    <property type="match status" value="1"/>
</dbReference>
<evidence type="ECO:0000256" key="11">
    <source>
        <dbReference type="RuleBase" id="RU362068"/>
    </source>
</evidence>
<evidence type="ECO:0000313" key="15">
    <source>
        <dbReference type="Proteomes" id="UP000233343"/>
    </source>
</evidence>
<proteinExistence type="inferred from homology"/>
<dbReference type="Pfam" id="PF02558">
    <property type="entry name" value="ApbA"/>
    <property type="match status" value="1"/>
</dbReference>
<dbReference type="GO" id="GO:0050661">
    <property type="term" value="F:NADP binding"/>
    <property type="evidence" value="ECO:0007669"/>
    <property type="project" value="TreeGrafter"/>
</dbReference>
<dbReference type="InterPro" id="IPR013332">
    <property type="entry name" value="KPR_N"/>
</dbReference>
<keyword evidence="7 11" id="KW-0521">NADP</keyword>
<comment type="pathway">
    <text evidence="2 11">Cofactor biosynthesis; (R)-pantothenate biosynthesis; (R)-pantoate from 3-methyl-2-oxobutanoate: step 2/2.</text>
</comment>
<evidence type="ECO:0000259" key="13">
    <source>
        <dbReference type="Pfam" id="PF08546"/>
    </source>
</evidence>
<evidence type="ECO:0000313" key="14">
    <source>
        <dbReference type="EMBL" id="PKG26833.1"/>
    </source>
</evidence>
<comment type="caution">
    <text evidence="14">The sequence shown here is derived from an EMBL/GenBank/DDBJ whole genome shotgun (WGS) entry which is preliminary data.</text>
</comment>
<dbReference type="InterPro" id="IPR036291">
    <property type="entry name" value="NAD(P)-bd_dom_sf"/>
</dbReference>
<dbReference type="GO" id="GO:0015940">
    <property type="term" value="P:pantothenate biosynthetic process"/>
    <property type="evidence" value="ECO:0007669"/>
    <property type="project" value="UniProtKB-UniPathway"/>
</dbReference>
<dbReference type="EMBL" id="PISD01000055">
    <property type="protein sequence ID" value="PKG26833.1"/>
    <property type="molecule type" value="Genomic_DNA"/>
</dbReference>
<dbReference type="InterPro" id="IPR013752">
    <property type="entry name" value="KPA_reductase"/>
</dbReference>
<dbReference type="EC" id="1.1.1.169" evidence="4 11"/>
<evidence type="ECO:0000259" key="12">
    <source>
        <dbReference type="Pfam" id="PF02558"/>
    </source>
</evidence>
<accession>A0A2N0ZBD6</accession>
<keyword evidence="8 11" id="KW-0560">Oxidoreductase</keyword>
<dbReference type="InterPro" id="IPR003710">
    <property type="entry name" value="ApbA"/>
</dbReference>
<dbReference type="InterPro" id="IPR050838">
    <property type="entry name" value="Ketopantoate_reductase"/>
</dbReference>
<feature type="domain" description="Ketopantoate reductase C-terminal" evidence="13">
    <location>
        <begin position="177"/>
        <end position="292"/>
    </location>
</feature>
<keyword evidence="6 11" id="KW-0566">Pantothenate biosynthesis</keyword>
<dbReference type="SUPFAM" id="SSF51735">
    <property type="entry name" value="NAD(P)-binding Rossmann-fold domains"/>
    <property type="match status" value="1"/>
</dbReference>
<protein>
    <recommendedName>
        <fullName evidence="5 11">2-dehydropantoate 2-reductase</fullName>
        <ecNumber evidence="4 11">1.1.1.169</ecNumber>
    </recommendedName>
    <alternativeName>
        <fullName evidence="9 11">Ketopantoate reductase</fullName>
    </alternativeName>
</protein>
<name>A0A2N0ZBD6_9BACI</name>
<evidence type="ECO:0000256" key="4">
    <source>
        <dbReference type="ARBA" id="ARBA00013014"/>
    </source>
</evidence>
<dbReference type="Gene3D" id="1.10.1040.10">
    <property type="entry name" value="N-(1-d-carboxylethyl)-l-norvaline Dehydrogenase, domain 2"/>
    <property type="match status" value="1"/>
</dbReference>
<evidence type="ECO:0000256" key="1">
    <source>
        <dbReference type="ARBA" id="ARBA00002919"/>
    </source>
</evidence>
<dbReference type="NCBIfam" id="NF005093">
    <property type="entry name" value="PRK06522.2-4"/>
    <property type="match status" value="1"/>
</dbReference>
<dbReference type="GO" id="GO:0008677">
    <property type="term" value="F:2-dehydropantoate 2-reductase activity"/>
    <property type="evidence" value="ECO:0007669"/>
    <property type="project" value="UniProtKB-EC"/>
</dbReference>
<dbReference type="UniPathway" id="UPA00028">
    <property type="reaction ID" value="UER00004"/>
</dbReference>
<dbReference type="GO" id="GO:0005737">
    <property type="term" value="C:cytoplasm"/>
    <property type="evidence" value="ECO:0007669"/>
    <property type="project" value="TreeGrafter"/>
</dbReference>
<dbReference type="PANTHER" id="PTHR43765:SF2">
    <property type="entry name" value="2-DEHYDROPANTOATE 2-REDUCTASE"/>
    <property type="match status" value="1"/>
</dbReference>
<dbReference type="Proteomes" id="UP000233343">
    <property type="component" value="Unassembled WGS sequence"/>
</dbReference>
<evidence type="ECO:0000256" key="10">
    <source>
        <dbReference type="ARBA" id="ARBA00048793"/>
    </source>
</evidence>
<gene>
    <name evidence="14" type="ORF">CWS20_21840</name>
</gene>
<dbReference type="InterPro" id="IPR008927">
    <property type="entry name" value="6-PGluconate_DH-like_C_sf"/>
</dbReference>
<evidence type="ECO:0000256" key="2">
    <source>
        <dbReference type="ARBA" id="ARBA00004994"/>
    </source>
</evidence>
<evidence type="ECO:0000256" key="8">
    <source>
        <dbReference type="ARBA" id="ARBA00023002"/>
    </source>
</evidence>
<dbReference type="NCBIfam" id="TIGR00745">
    <property type="entry name" value="apbA_panE"/>
    <property type="match status" value="1"/>
</dbReference>
<evidence type="ECO:0000256" key="9">
    <source>
        <dbReference type="ARBA" id="ARBA00032024"/>
    </source>
</evidence>
<organism evidence="14 15">
    <name type="scientific">Cytobacillus horneckiae</name>
    <dbReference type="NCBI Taxonomy" id="549687"/>
    <lineage>
        <taxon>Bacteria</taxon>
        <taxon>Bacillati</taxon>
        <taxon>Bacillota</taxon>
        <taxon>Bacilli</taxon>
        <taxon>Bacillales</taxon>
        <taxon>Bacillaceae</taxon>
        <taxon>Cytobacillus</taxon>
    </lineage>
</organism>
<feature type="domain" description="Ketopantoate reductase N-terminal" evidence="12">
    <location>
        <begin position="3"/>
        <end position="147"/>
    </location>
</feature>
<comment type="catalytic activity">
    <reaction evidence="10 11">
        <text>(R)-pantoate + NADP(+) = 2-dehydropantoate + NADPH + H(+)</text>
        <dbReference type="Rhea" id="RHEA:16233"/>
        <dbReference type="ChEBI" id="CHEBI:11561"/>
        <dbReference type="ChEBI" id="CHEBI:15378"/>
        <dbReference type="ChEBI" id="CHEBI:15980"/>
        <dbReference type="ChEBI" id="CHEBI:57783"/>
        <dbReference type="ChEBI" id="CHEBI:58349"/>
        <dbReference type="EC" id="1.1.1.169"/>
    </reaction>
</comment>